<gene>
    <name evidence="1" type="ORF">K3G42_017846</name>
</gene>
<name>A0ACB8FVK4_9SAUR</name>
<sequence length="106" mass="10848">MEAKAAAQWPPWLLCLSTTLLLCTCSAAEEATALPSPTAAQGAVGQACAVFSGKTCDECIQNTSGGELSLIKLAPGYSLSVGAIAGKTVHGLLSWIKVPSKLQVML</sequence>
<reference evidence="1" key="1">
    <citation type="submission" date="2021-08" db="EMBL/GenBank/DDBJ databases">
        <title>The first chromosome-level gecko genome reveals the dynamic sex chromosomes of Neotropical dwarf geckos (Sphaerodactylidae: Sphaerodactylus).</title>
        <authorList>
            <person name="Pinto B.J."/>
            <person name="Keating S.E."/>
            <person name="Gamble T."/>
        </authorList>
    </citation>
    <scope>NUCLEOTIDE SEQUENCE</scope>
    <source>
        <strain evidence="1">TG3544</strain>
    </source>
</reference>
<accession>A0ACB8FVK4</accession>
<comment type="caution">
    <text evidence="1">The sequence shown here is derived from an EMBL/GenBank/DDBJ whole genome shotgun (WGS) entry which is preliminary data.</text>
</comment>
<dbReference type="EMBL" id="CM037624">
    <property type="protein sequence ID" value="KAH8011037.1"/>
    <property type="molecule type" value="Genomic_DNA"/>
</dbReference>
<protein>
    <submittedName>
        <fullName evidence="1">Uncharacterized protein</fullName>
    </submittedName>
</protein>
<dbReference type="Proteomes" id="UP000827872">
    <property type="component" value="Linkage Group LG11"/>
</dbReference>
<proteinExistence type="predicted"/>
<evidence type="ECO:0000313" key="2">
    <source>
        <dbReference type="Proteomes" id="UP000827872"/>
    </source>
</evidence>
<evidence type="ECO:0000313" key="1">
    <source>
        <dbReference type="EMBL" id="KAH8011037.1"/>
    </source>
</evidence>
<organism evidence="1 2">
    <name type="scientific">Sphaerodactylus townsendi</name>
    <dbReference type="NCBI Taxonomy" id="933632"/>
    <lineage>
        <taxon>Eukaryota</taxon>
        <taxon>Metazoa</taxon>
        <taxon>Chordata</taxon>
        <taxon>Craniata</taxon>
        <taxon>Vertebrata</taxon>
        <taxon>Euteleostomi</taxon>
        <taxon>Lepidosauria</taxon>
        <taxon>Squamata</taxon>
        <taxon>Bifurcata</taxon>
        <taxon>Gekkota</taxon>
        <taxon>Sphaerodactylidae</taxon>
        <taxon>Sphaerodactylus</taxon>
    </lineage>
</organism>
<keyword evidence="2" id="KW-1185">Reference proteome</keyword>